<dbReference type="EMBL" id="AGFM01000038">
    <property type="protein sequence ID" value="EHJ60456.1"/>
    <property type="molecule type" value="Genomic_DNA"/>
</dbReference>
<keyword evidence="5" id="KW-0378">Hydrolase</keyword>
<evidence type="ECO:0000256" key="7">
    <source>
        <dbReference type="ARBA" id="ARBA00023157"/>
    </source>
</evidence>
<sequence>MAAAVGTAHAEPDCAALTSANIPSTTVESAERTPATFTINDTYREGNAAPVTVNRSFCRVKGLIKPSPTSQIHFEVWLPDDWNGDYFQTGNGGLAGTIRYPEIAHALNRGFASASTDDGTSRSNFAWAIDPERMLDFRDRAVHYTAVAGQKLTEIYYGREAGNRFFLGGSKGGQEAMNEVQRYPEDFDGVVALYPATRGEFQAASTLWYAQQMTRTPGSLLKEPQLRLLHTAALRACAGTDGGLKSDWFLTDPRKCKFDPQRLQCKPGQSDDCLTAEQVITAKALYAGPKNFPELRMLPGGEWPQLGNLHGWSVLDGTLVKAFSLELSIGQGVFHQPKWTYRDFDIDRDMPRLIESSAPSPGNTFDPDLKAFQARGGKLILIHGWSDPMVPSLHSPLYWDRVVADQAEGRTPKEAVARTRQFLRLFMVPGYGHGYGDGLEPADPLTAIVKWVKTDTPPETLQAVAYEDSAAWAAASRSPSAFTPDEARDRPVRLTRKLCAWPAKAEITAKETKCKLP</sequence>
<keyword evidence="7" id="KW-1015">Disulfide bond</keyword>
<dbReference type="InterPro" id="IPR011118">
    <property type="entry name" value="Tannase/feruloyl_esterase"/>
</dbReference>
<keyword evidence="9" id="KW-1185">Reference proteome</keyword>
<dbReference type="STRING" id="1088721.JI59_07135"/>
<dbReference type="Pfam" id="PF07519">
    <property type="entry name" value="Tannase"/>
    <property type="match status" value="2"/>
</dbReference>
<keyword evidence="4" id="KW-0732">Signal</keyword>
<evidence type="ECO:0000256" key="1">
    <source>
        <dbReference type="ARBA" id="ARBA00006249"/>
    </source>
</evidence>
<reference evidence="8 9" key="1">
    <citation type="journal article" date="2012" name="J. Bacteriol.">
        <title>Genome sequence of benzo(a)pyrene-degrading bacterium Novosphingobium pentaromativorans US6-1.</title>
        <authorList>
            <person name="Luo Y.R."/>
            <person name="Kang S.G."/>
            <person name="Kim S.J."/>
            <person name="Kim M.R."/>
            <person name="Li N."/>
            <person name="Lee J.H."/>
            <person name="Kwon K.K."/>
        </authorList>
    </citation>
    <scope>NUCLEOTIDE SEQUENCE [LARGE SCALE GENOMIC DNA]</scope>
    <source>
        <strain evidence="8 9">US6-1</strain>
    </source>
</reference>
<name>G6EE15_9SPHN</name>
<evidence type="ECO:0000256" key="5">
    <source>
        <dbReference type="ARBA" id="ARBA00022801"/>
    </source>
</evidence>
<dbReference type="AlphaFoldDB" id="G6EE15"/>
<dbReference type="SUPFAM" id="SSF53474">
    <property type="entry name" value="alpha/beta-Hydrolases"/>
    <property type="match status" value="1"/>
</dbReference>
<accession>G6EE15</accession>
<comment type="caution">
    <text evidence="8">The sequence shown here is derived from an EMBL/GenBank/DDBJ whole genome shotgun (WGS) entry which is preliminary data.</text>
</comment>
<dbReference type="InterPro" id="IPR029058">
    <property type="entry name" value="AB_hydrolase_fold"/>
</dbReference>
<evidence type="ECO:0000313" key="9">
    <source>
        <dbReference type="Proteomes" id="UP000004030"/>
    </source>
</evidence>
<evidence type="ECO:0008006" key="10">
    <source>
        <dbReference type="Google" id="ProtNLM"/>
    </source>
</evidence>
<keyword evidence="6" id="KW-0106">Calcium</keyword>
<proteinExistence type="inferred from homology"/>
<evidence type="ECO:0000256" key="4">
    <source>
        <dbReference type="ARBA" id="ARBA00022729"/>
    </source>
</evidence>
<dbReference type="PANTHER" id="PTHR33938">
    <property type="entry name" value="FERULOYL ESTERASE B-RELATED"/>
    <property type="match status" value="1"/>
</dbReference>
<dbReference type="GO" id="GO:0052689">
    <property type="term" value="F:carboxylic ester hydrolase activity"/>
    <property type="evidence" value="ECO:0007669"/>
    <property type="project" value="UniProtKB-KW"/>
</dbReference>
<keyword evidence="2" id="KW-0719">Serine esterase</keyword>
<dbReference type="eggNOG" id="COG0627">
    <property type="taxonomic scope" value="Bacteria"/>
</dbReference>
<protein>
    <recommendedName>
        <fullName evidence="10">Feruloyl esterase</fullName>
    </recommendedName>
</protein>
<dbReference type="PATRIC" id="fig|1088721.3.peg.2556"/>
<evidence type="ECO:0000313" key="8">
    <source>
        <dbReference type="EMBL" id="EHJ60456.1"/>
    </source>
</evidence>
<keyword evidence="3" id="KW-0479">Metal-binding</keyword>
<gene>
    <name evidence="8" type="ORF">NSU_2586</name>
</gene>
<dbReference type="Gene3D" id="3.40.50.1820">
    <property type="entry name" value="alpha/beta hydrolase"/>
    <property type="match status" value="1"/>
</dbReference>
<dbReference type="Proteomes" id="UP000004030">
    <property type="component" value="Unassembled WGS sequence"/>
</dbReference>
<dbReference type="PANTHER" id="PTHR33938:SF15">
    <property type="entry name" value="FERULOYL ESTERASE B-RELATED"/>
    <property type="match status" value="1"/>
</dbReference>
<dbReference type="KEGG" id="npn:JI59_07135"/>
<dbReference type="RefSeq" id="WP_007013497.1">
    <property type="nucleotide sequence ID" value="NZ_CP009291.1"/>
</dbReference>
<evidence type="ECO:0000256" key="6">
    <source>
        <dbReference type="ARBA" id="ARBA00022837"/>
    </source>
</evidence>
<comment type="similarity">
    <text evidence="1">Belongs to the tannase family.</text>
</comment>
<evidence type="ECO:0000256" key="2">
    <source>
        <dbReference type="ARBA" id="ARBA00022487"/>
    </source>
</evidence>
<organism evidence="8 9">
    <name type="scientific">Novosphingobium pentaromativorans US6-1</name>
    <dbReference type="NCBI Taxonomy" id="1088721"/>
    <lineage>
        <taxon>Bacteria</taxon>
        <taxon>Pseudomonadati</taxon>
        <taxon>Pseudomonadota</taxon>
        <taxon>Alphaproteobacteria</taxon>
        <taxon>Sphingomonadales</taxon>
        <taxon>Sphingomonadaceae</taxon>
        <taxon>Novosphingobium</taxon>
    </lineage>
</organism>
<evidence type="ECO:0000256" key="3">
    <source>
        <dbReference type="ARBA" id="ARBA00022723"/>
    </source>
</evidence>
<dbReference type="GO" id="GO:0046872">
    <property type="term" value="F:metal ion binding"/>
    <property type="evidence" value="ECO:0007669"/>
    <property type="project" value="UniProtKB-KW"/>
</dbReference>